<organism evidence="1 2">
    <name type="scientific">Pigmentiphaga daeguensis</name>
    <dbReference type="NCBI Taxonomy" id="414049"/>
    <lineage>
        <taxon>Bacteria</taxon>
        <taxon>Pseudomonadati</taxon>
        <taxon>Pseudomonadota</taxon>
        <taxon>Betaproteobacteria</taxon>
        <taxon>Burkholderiales</taxon>
        <taxon>Alcaligenaceae</taxon>
        <taxon>Pigmentiphaga</taxon>
    </lineage>
</organism>
<proteinExistence type="predicted"/>
<gene>
    <name evidence="1" type="ORF">GCM10009097_07040</name>
</gene>
<keyword evidence="2" id="KW-1185">Reference proteome</keyword>
<dbReference type="Proteomes" id="UP001501706">
    <property type="component" value="Unassembled WGS sequence"/>
</dbReference>
<evidence type="ECO:0000313" key="2">
    <source>
        <dbReference type="Proteomes" id="UP001501706"/>
    </source>
</evidence>
<reference evidence="2" key="1">
    <citation type="journal article" date="2019" name="Int. J. Syst. Evol. Microbiol.">
        <title>The Global Catalogue of Microorganisms (GCM) 10K type strain sequencing project: providing services to taxonomists for standard genome sequencing and annotation.</title>
        <authorList>
            <consortium name="The Broad Institute Genomics Platform"/>
            <consortium name="The Broad Institute Genome Sequencing Center for Infectious Disease"/>
            <person name="Wu L."/>
            <person name="Ma J."/>
        </authorList>
    </citation>
    <scope>NUCLEOTIDE SEQUENCE [LARGE SCALE GENOMIC DNA]</scope>
    <source>
        <strain evidence="2">JCM 14330</strain>
    </source>
</reference>
<protein>
    <submittedName>
        <fullName evidence="1">DUF1799 domain-containing protein</fullName>
    </submittedName>
</protein>
<name>A0ABP3L5L9_9BURK</name>
<comment type="caution">
    <text evidence="1">The sequence shown here is derived from an EMBL/GenBank/DDBJ whole genome shotgun (WGS) entry which is preliminary data.</text>
</comment>
<sequence>MDSKTLAMFGFEAADLDEGEPVEIWPDNEQAFNLFSRLTTQWRAGAGGLYGLDYGVAFSMMDRMALTPEQYDALEADMRIMEDEALATMIEGRDDE</sequence>
<accession>A0ABP3L5L9</accession>
<dbReference type="InterPro" id="IPR014915">
    <property type="entry name" value="Phage_TLS_TfmB"/>
</dbReference>
<evidence type="ECO:0000313" key="1">
    <source>
        <dbReference type="EMBL" id="GAA0493748.1"/>
    </source>
</evidence>
<dbReference type="Pfam" id="PF08809">
    <property type="entry name" value="DUF1799"/>
    <property type="match status" value="1"/>
</dbReference>
<dbReference type="EMBL" id="BAAAEN010000002">
    <property type="protein sequence ID" value="GAA0493748.1"/>
    <property type="molecule type" value="Genomic_DNA"/>
</dbReference>
<dbReference type="RefSeq" id="WP_343927165.1">
    <property type="nucleotide sequence ID" value="NZ_BAAAEN010000002.1"/>
</dbReference>